<keyword evidence="3" id="KW-1185">Reference proteome</keyword>
<keyword evidence="1" id="KW-1133">Transmembrane helix</keyword>
<reference evidence="2" key="1">
    <citation type="submission" date="2020-12" db="EMBL/GenBank/DDBJ databases">
        <authorList>
            <person name="Iha C."/>
        </authorList>
    </citation>
    <scope>NUCLEOTIDE SEQUENCE</scope>
</reference>
<keyword evidence="1" id="KW-0472">Membrane</keyword>
<dbReference type="EMBL" id="CAJHUC010000518">
    <property type="protein sequence ID" value="CAD7696640.1"/>
    <property type="molecule type" value="Genomic_DNA"/>
</dbReference>
<dbReference type="AlphaFoldDB" id="A0A8S1INF8"/>
<keyword evidence="1" id="KW-0812">Transmembrane</keyword>
<gene>
    <name evidence="2" type="ORF">OSTQU699_LOCUS2001</name>
</gene>
<sequence length="117" mass="12903">MFCAWWGMSNRSLCSVATPRFGGAGSTVRTMWHVLACAVGVRNLAGIGAEIRQVLPGQRHHFDSITDALNWSFVRHLGTAGIVWAVALFILVLVIEQDSFGPRVLKVTNQYYGLRVT</sequence>
<feature type="transmembrane region" description="Helical" evidence="1">
    <location>
        <begin position="73"/>
        <end position="95"/>
    </location>
</feature>
<name>A0A8S1INF8_9CHLO</name>
<accession>A0A8S1INF8</accession>
<evidence type="ECO:0000256" key="1">
    <source>
        <dbReference type="SAM" id="Phobius"/>
    </source>
</evidence>
<proteinExistence type="predicted"/>
<evidence type="ECO:0000313" key="2">
    <source>
        <dbReference type="EMBL" id="CAD7696640.1"/>
    </source>
</evidence>
<dbReference type="Proteomes" id="UP000708148">
    <property type="component" value="Unassembled WGS sequence"/>
</dbReference>
<comment type="caution">
    <text evidence="2">The sequence shown here is derived from an EMBL/GenBank/DDBJ whole genome shotgun (WGS) entry which is preliminary data.</text>
</comment>
<protein>
    <submittedName>
        <fullName evidence="2">Uncharacterized protein</fullName>
    </submittedName>
</protein>
<organism evidence="2 3">
    <name type="scientific">Ostreobium quekettii</name>
    <dbReference type="NCBI Taxonomy" id="121088"/>
    <lineage>
        <taxon>Eukaryota</taxon>
        <taxon>Viridiplantae</taxon>
        <taxon>Chlorophyta</taxon>
        <taxon>core chlorophytes</taxon>
        <taxon>Ulvophyceae</taxon>
        <taxon>TCBD clade</taxon>
        <taxon>Bryopsidales</taxon>
        <taxon>Ostreobineae</taxon>
        <taxon>Ostreobiaceae</taxon>
        <taxon>Ostreobium</taxon>
    </lineage>
</organism>
<evidence type="ECO:0000313" key="3">
    <source>
        <dbReference type="Proteomes" id="UP000708148"/>
    </source>
</evidence>